<evidence type="ECO:0000313" key="14">
    <source>
        <dbReference type="EMBL" id="REI00440.1"/>
    </source>
</evidence>
<dbReference type="RefSeq" id="WP_103209047.1">
    <property type="nucleotide sequence ID" value="NZ_CP027770.1"/>
</dbReference>
<evidence type="ECO:0000256" key="1">
    <source>
        <dbReference type="ARBA" id="ARBA00010716"/>
    </source>
</evidence>
<dbReference type="GO" id="GO:0008448">
    <property type="term" value="F:N-acetylglucosamine-6-phosphate deacetylase activity"/>
    <property type="evidence" value="ECO:0007669"/>
    <property type="project" value="UniProtKB-EC"/>
</dbReference>
<proteinExistence type="inferred from homology"/>
<keyword evidence="4 12" id="KW-0479">Metal-binding</keyword>
<evidence type="ECO:0000256" key="3">
    <source>
        <dbReference type="ARBA" id="ARBA00018029"/>
    </source>
</evidence>
<dbReference type="AlphaFoldDB" id="A0A2K3ZCI3"/>
<comment type="similarity">
    <text evidence="1 9">Belongs to the metallo-dependent hydrolases superfamily. NagA family.</text>
</comment>
<dbReference type="OrthoDB" id="9776488at2"/>
<evidence type="ECO:0000256" key="11">
    <source>
        <dbReference type="PIRSR" id="PIRSR038994-2"/>
    </source>
</evidence>
<evidence type="ECO:0000313" key="15">
    <source>
        <dbReference type="Proteomes" id="UP000256562"/>
    </source>
</evidence>
<feature type="binding site" evidence="11">
    <location>
        <position position="142"/>
    </location>
    <ligand>
        <name>substrate</name>
    </ligand>
</feature>
<name>A0A2K3ZCI3_9STAP</name>
<evidence type="ECO:0000256" key="6">
    <source>
        <dbReference type="ARBA" id="ARBA00023277"/>
    </source>
</evidence>
<dbReference type="EMBL" id="QKXQ01000054">
    <property type="protein sequence ID" value="REI00440.1"/>
    <property type="molecule type" value="Genomic_DNA"/>
</dbReference>
<dbReference type="SUPFAM" id="SSF51556">
    <property type="entry name" value="Metallo-dependent hydrolases"/>
    <property type="match status" value="1"/>
</dbReference>
<accession>A0A2K3ZCI3</accession>
<dbReference type="InterPro" id="IPR032466">
    <property type="entry name" value="Metal_Hydrolase"/>
</dbReference>
<evidence type="ECO:0000256" key="10">
    <source>
        <dbReference type="PIRSR" id="PIRSR038994-1"/>
    </source>
</evidence>
<feature type="binding site" evidence="11">
    <location>
        <position position="228"/>
    </location>
    <ligand>
        <name>substrate</name>
    </ligand>
</feature>
<feature type="active site" description="Proton donor/acceptor" evidence="10">
    <location>
        <position position="275"/>
    </location>
</feature>
<reference evidence="14 15" key="1">
    <citation type="journal article" date="2018" name="Vet. Microbiol.">
        <title>Characterisation of Staphylococcus felis isolated from cats using whole genome sequencing.</title>
        <authorList>
            <person name="Worthing K."/>
            <person name="Pang S."/>
            <person name="Trott D.J."/>
            <person name="Abraham S."/>
            <person name="Coombs G.W."/>
            <person name="Jordan D."/>
            <person name="McIntyre L."/>
            <person name="Davies M.R."/>
            <person name="Norris J."/>
        </authorList>
    </citation>
    <scope>NUCLEOTIDE SEQUENCE [LARGE SCALE GENOMIC DNA]</scope>
    <source>
        <strain evidence="14 15">F9</strain>
    </source>
</reference>
<dbReference type="GO" id="GO:0006046">
    <property type="term" value="P:N-acetylglucosamine catabolic process"/>
    <property type="evidence" value="ECO:0007669"/>
    <property type="project" value="TreeGrafter"/>
</dbReference>
<gene>
    <name evidence="14" type="primary">nagA</name>
    <name evidence="14" type="ORF">DOS83_01365</name>
</gene>
<protein>
    <recommendedName>
        <fullName evidence="3">N-acetylglucosamine-6-phosphate deacetylase</fullName>
        <ecNumber evidence="2">3.5.1.25</ecNumber>
    </recommendedName>
</protein>
<organism evidence="14 15">
    <name type="scientific">Staphylococcus felis</name>
    <dbReference type="NCBI Taxonomy" id="46127"/>
    <lineage>
        <taxon>Bacteria</taxon>
        <taxon>Bacillati</taxon>
        <taxon>Bacillota</taxon>
        <taxon>Bacilli</taxon>
        <taxon>Bacillales</taxon>
        <taxon>Staphylococcaceae</taxon>
        <taxon>Staphylococcus</taxon>
    </lineage>
</organism>
<dbReference type="PANTHER" id="PTHR11113">
    <property type="entry name" value="N-ACETYLGLUCOSAMINE-6-PHOSPHATE DEACETYLASE"/>
    <property type="match status" value="1"/>
</dbReference>
<keyword evidence="6 9" id="KW-0119">Carbohydrate metabolism</keyword>
<evidence type="ECO:0000256" key="5">
    <source>
        <dbReference type="ARBA" id="ARBA00022801"/>
    </source>
</evidence>
<dbReference type="Gene3D" id="2.30.40.10">
    <property type="entry name" value="Urease, subunit C, domain 1"/>
    <property type="match status" value="1"/>
</dbReference>
<dbReference type="PIRSF" id="PIRSF038994">
    <property type="entry name" value="NagA"/>
    <property type="match status" value="1"/>
</dbReference>
<evidence type="ECO:0000256" key="9">
    <source>
        <dbReference type="PIRNR" id="PIRNR038994"/>
    </source>
</evidence>
<evidence type="ECO:0000259" key="13">
    <source>
        <dbReference type="Pfam" id="PF01979"/>
    </source>
</evidence>
<dbReference type="GeneID" id="48057159"/>
<comment type="pathway">
    <text evidence="8">Amino-sugar metabolism; N-acetylneuraminate degradation; D-fructose 6-phosphate from N-acetylneuraminate: step 4/5.</text>
</comment>
<dbReference type="PANTHER" id="PTHR11113:SF14">
    <property type="entry name" value="N-ACETYLGLUCOSAMINE-6-PHOSPHATE DEACETYLASE"/>
    <property type="match status" value="1"/>
</dbReference>
<feature type="binding site" evidence="12">
    <location>
        <position position="131"/>
    </location>
    <ligand>
        <name>Zn(2+)</name>
        <dbReference type="ChEBI" id="CHEBI:29105"/>
    </ligand>
</feature>
<dbReference type="InterPro" id="IPR011059">
    <property type="entry name" value="Metal-dep_hydrolase_composite"/>
</dbReference>
<dbReference type="SUPFAM" id="SSF51338">
    <property type="entry name" value="Composite domain of metallo-dependent hydrolases"/>
    <property type="match status" value="1"/>
</dbReference>
<sequence length="383" mass="41667">MSYAIVNGRIYTEAGVISEGYIIIEAGQIKAVEEGPYEGELETVDAKGQHILPGFIDIHIHGGYGEDAMDASYDGLQNLAKKLLSEGTTSFLATTMTQSNEAIESALENIVKVQDNQDGTQSADIVGVHLEGPFISENKIGAQNPKYIQRPSIKQLQHFQKVANHQIKIVTIAPEVEGAEETIQTLKDEMIFSMGHSEVTFDQANHASDIGVKHVTHLYNAGTPFLHREPGMFGAAWSNPNIKTEVIVDGVHSHPTAVQIAYQQKGHTGMYLITDAMRAKGMPEGQYELGGQDVIVKDNEAHLKTGSLAGSILKMNDGLRNLIDFTGDTLDTLWRVTSLNQAKALGIDHERGSIAVGKNADLVIVDDAVQVKHTIKNGHIHTF</sequence>
<evidence type="ECO:0000256" key="2">
    <source>
        <dbReference type="ARBA" id="ARBA00011899"/>
    </source>
</evidence>
<dbReference type="Proteomes" id="UP000256562">
    <property type="component" value="Unassembled WGS sequence"/>
</dbReference>
<keyword evidence="5 9" id="KW-0378">Hydrolase</keyword>
<dbReference type="Gene3D" id="3.20.20.140">
    <property type="entry name" value="Metal-dependent hydrolases"/>
    <property type="match status" value="1"/>
</dbReference>
<dbReference type="GO" id="GO:0046872">
    <property type="term" value="F:metal ion binding"/>
    <property type="evidence" value="ECO:0007669"/>
    <property type="project" value="UniProtKB-KW"/>
</dbReference>
<dbReference type="FunFam" id="3.20.20.140:FF:000004">
    <property type="entry name" value="N-acetylglucosamine-6-phosphate deacetylase"/>
    <property type="match status" value="1"/>
</dbReference>
<comment type="cofactor">
    <cofactor evidence="12">
        <name>a divalent metal cation</name>
        <dbReference type="ChEBI" id="CHEBI:60240"/>
    </cofactor>
    <text evidence="12">Binds 1 divalent metal cation per subunit.</text>
</comment>
<feature type="binding site" evidence="11">
    <location>
        <begin position="220"/>
        <end position="221"/>
    </location>
    <ligand>
        <name>substrate</name>
    </ligand>
</feature>
<comment type="catalytic activity">
    <reaction evidence="7">
        <text>N-acetyl-D-glucosamine 6-phosphate + H2O = D-glucosamine 6-phosphate + acetate</text>
        <dbReference type="Rhea" id="RHEA:22936"/>
        <dbReference type="ChEBI" id="CHEBI:15377"/>
        <dbReference type="ChEBI" id="CHEBI:30089"/>
        <dbReference type="ChEBI" id="CHEBI:57513"/>
        <dbReference type="ChEBI" id="CHEBI:58725"/>
        <dbReference type="EC" id="3.5.1.25"/>
    </reaction>
</comment>
<dbReference type="KEGG" id="sfq:C7J90_02905"/>
<comment type="caution">
    <text evidence="14">The sequence shown here is derived from an EMBL/GenBank/DDBJ whole genome shotgun (WGS) entry which is preliminary data.</text>
</comment>
<feature type="binding site" evidence="11">
    <location>
        <position position="252"/>
    </location>
    <ligand>
        <name>substrate</name>
    </ligand>
</feature>
<dbReference type="CDD" id="cd00854">
    <property type="entry name" value="NagA"/>
    <property type="match status" value="1"/>
</dbReference>
<feature type="binding site" evidence="12">
    <location>
        <position position="217"/>
    </location>
    <ligand>
        <name>Zn(2+)</name>
        <dbReference type="ChEBI" id="CHEBI:29105"/>
    </ligand>
</feature>
<dbReference type="InterPro" id="IPR003764">
    <property type="entry name" value="GlcNAc_6-P_deAcase"/>
</dbReference>
<feature type="binding site" evidence="11">
    <location>
        <begin position="308"/>
        <end position="310"/>
    </location>
    <ligand>
        <name>substrate</name>
    </ligand>
</feature>
<dbReference type="EC" id="3.5.1.25" evidence="2"/>
<evidence type="ECO:0000256" key="8">
    <source>
        <dbReference type="ARBA" id="ARBA00060590"/>
    </source>
</evidence>
<dbReference type="Pfam" id="PF01979">
    <property type="entry name" value="Amidohydro_1"/>
    <property type="match status" value="1"/>
</dbReference>
<dbReference type="NCBIfam" id="TIGR00221">
    <property type="entry name" value="nagA"/>
    <property type="match status" value="1"/>
</dbReference>
<feature type="binding site" evidence="12">
    <location>
        <position position="196"/>
    </location>
    <ligand>
        <name>Zn(2+)</name>
        <dbReference type="ChEBI" id="CHEBI:29105"/>
    </ligand>
</feature>
<evidence type="ECO:0000256" key="7">
    <source>
        <dbReference type="ARBA" id="ARBA00047647"/>
    </source>
</evidence>
<feature type="domain" description="Amidohydrolase-related" evidence="13">
    <location>
        <begin position="51"/>
        <end position="380"/>
    </location>
</feature>
<evidence type="ECO:0000256" key="4">
    <source>
        <dbReference type="ARBA" id="ARBA00022723"/>
    </source>
</evidence>
<dbReference type="InterPro" id="IPR006680">
    <property type="entry name" value="Amidohydro-rel"/>
</dbReference>
<evidence type="ECO:0000256" key="12">
    <source>
        <dbReference type="PIRSR" id="PIRSR038994-3"/>
    </source>
</evidence>